<organism evidence="2 3">
    <name type="scientific">Peronospora belbahrii</name>
    <dbReference type="NCBI Taxonomy" id="622444"/>
    <lineage>
        <taxon>Eukaryota</taxon>
        <taxon>Sar</taxon>
        <taxon>Stramenopiles</taxon>
        <taxon>Oomycota</taxon>
        <taxon>Peronosporomycetes</taxon>
        <taxon>Peronosporales</taxon>
        <taxon>Peronosporaceae</taxon>
        <taxon>Peronospora</taxon>
    </lineage>
</organism>
<proteinExistence type="predicted"/>
<accession>A0AAU9L4X4</accession>
<feature type="region of interest" description="Disordered" evidence="1">
    <location>
        <begin position="101"/>
        <end position="123"/>
    </location>
</feature>
<reference evidence="2" key="1">
    <citation type="submission" date="2021-11" db="EMBL/GenBank/DDBJ databases">
        <authorList>
            <person name="Islam A."/>
            <person name="Islam S."/>
            <person name="Flora M.S."/>
            <person name="Rahman M."/>
            <person name="Ziaur R.M."/>
            <person name="Epstein J.H."/>
            <person name="Hassan M."/>
            <person name="Klassen M."/>
            <person name="Woodard K."/>
            <person name="Webb A."/>
            <person name="Webby R.J."/>
            <person name="El Zowalaty M.E."/>
        </authorList>
    </citation>
    <scope>NUCLEOTIDE SEQUENCE</scope>
    <source>
        <strain evidence="2">Pbs3</strain>
    </source>
</reference>
<evidence type="ECO:0000256" key="1">
    <source>
        <dbReference type="SAM" id="MobiDB-lite"/>
    </source>
</evidence>
<gene>
    <name evidence="2" type="ORF">PBS003_LOCUS7165</name>
</gene>
<dbReference type="Proteomes" id="UP001160483">
    <property type="component" value="Unassembled WGS sequence"/>
</dbReference>
<protein>
    <submittedName>
        <fullName evidence="2">Uncharacterized protein</fullName>
    </submittedName>
</protein>
<dbReference type="EMBL" id="CAKKTJ010000324">
    <property type="protein sequence ID" value="CAH0480545.1"/>
    <property type="molecule type" value="Genomic_DNA"/>
</dbReference>
<evidence type="ECO:0000313" key="2">
    <source>
        <dbReference type="EMBL" id="CAH0480545.1"/>
    </source>
</evidence>
<evidence type="ECO:0000313" key="3">
    <source>
        <dbReference type="Proteomes" id="UP001160483"/>
    </source>
</evidence>
<comment type="caution">
    <text evidence="2">The sequence shown here is derived from an EMBL/GenBank/DDBJ whole genome shotgun (WGS) entry which is preliminary data.</text>
</comment>
<dbReference type="AlphaFoldDB" id="A0AAU9L4X4"/>
<name>A0AAU9L4X4_9STRA</name>
<sequence length="470" mass="53001">MTDKPLSPLGTGSSDDLLTVLDEIPGLTPDAAVSMDSVSPDSSYIADAFEFAKVPNLYEHESVDDLQPVVLEMKKVQQTTDLSSIVIEQPLLQQKEQQQIAQRGKDARTMPYPKAKPPRRTRTKEEIDYLRAMVADMERELATLSRSSRDGREMFPRWKLIAERQKEEASKTIVENRKLRAILKSQIEIAKRRERIMRIITDHHQHVASQALPLSFIKTEFDFDIGNNNDARRPRAPSVSDETIFAELNRGLAVQYAQVDARFEASGIADLNREQLGKIQLKHDMNGIAFGMKEVRIMPFTMQTSARVMWSFVMYESGKTCGVQTRVINNDHLNATIVNEIQLPKSQHTKVTSRIAVRRYSEGSRVVIVWSGFVEIAGSVFVRLREQGFVTISPFDFTGSESSSLRPGGSIARIVADIKPEAVEFSTEANTIGNFELMIDLVIEAYRCTLENFSQAMENLLLQDLMDPST</sequence>